<name>X0YZ31_9ZZZZ</name>
<protein>
    <recommendedName>
        <fullName evidence="2">LamG-like jellyroll fold domain-containing protein</fullName>
    </recommendedName>
</protein>
<evidence type="ECO:0008006" key="2">
    <source>
        <dbReference type="Google" id="ProtNLM"/>
    </source>
</evidence>
<organism evidence="1">
    <name type="scientific">marine sediment metagenome</name>
    <dbReference type="NCBI Taxonomy" id="412755"/>
    <lineage>
        <taxon>unclassified sequences</taxon>
        <taxon>metagenomes</taxon>
        <taxon>ecological metagenomes</taxon>
    </lineage>
</organism>
<feature type="non-terminal residue" evidence="1">
    <location>
        <position position="1"/>
    </location>
</feature>
<gene>
    <name evidence="1" type="ORF">S01H4_14465</name>
</gene>
<dbReference type="InterPro" id="IPR013320">
    <property type="entry name" value="ConA-like_dom_sf"/>
</dbReference>
<dbReference type="EMBL" id="BART01006343">
    <property type="protein sequence ID" value="GAG61830.1"/>
    <property type="molecule type" value="Genomic_DNA"/>
</dbReference>
<dbReference type="InterPro" id="IPR013517">
    <property type="entry name" value="FG-GAP"/>
</dbReference>
<dbReference type="SUPFAM" id="SSF49899">
    <property type="entry name" value="Concanavalin A-like lectins/glucanases"/>
    <property type="match status" value="1"/>
</dbReference>
<dbReference type="Pfam" id="PF13385">
    <property type="entry name" value="Laminin_G_3"/>
    <property type="match status" value="1"/>
</dbReference>
<evidence type="ECO:0000313" key="1">
    <source>
        <dbReference type="EMBL" id="GAG61830.1"/>
    </source>
</evidence>
<comment type="caution">
    <text evidence="1">The sequence shown here is derived from an EMBL/GenBank/DDBJ whole genome shotgun (WGS) entry which is preliminary data.</text>
</comment>
<feature type="non-terminal residue" evidence="1">
    <location>
        <position position="525"/>
    </location>
</feature>
<reference evidence="1" key="1">
    <citation type="journal article" date="2014" name="Front. Microbiol.">
        <title>High frequency of phylogenetically diverse reductive dehalogenase-homologous genes in deep subseafloor sedimentary metagenomes.</title>
        <authorList>
            <person name="Kawai M."/>
            <person name="Futagami T."/>
            <person name="Toyoda A."/>
            <person name="Takaki Y."/>
            <person name="Nishi S."/>
            <person name="Hori S."/>
            <person name="Arai W."/>
            <person name="Tsubouchi T."/>
            <person name="Morono Y."/>
            <person name="Uchiyama I."/>
            <person name="Ito T."/>
            <person name="Fujiyama A."/>
            <person name="Inagaki F."/>
            <person name="Takami H."/>
        </authorList>
    </citation>
    <scope>NUCLEOTIDE SEQUENCE</scope>
    <source>
        <strain evidence="1">Expedition CK06-06</strain>
    </source>
</reference>
<sequence>YLYMTQEGDTSKTMEVAGNTMLEADTWYHVAFTYNGTNDDDAVTIYINGVPVEITVVNNTIDANPLISNQDQVSFNLGGQGSSASLPNSANTLTGYMDDMAVWSAAISQPQVQAHYLGTTMPFYTQTIPVNPSTYSVSIDDSGTDVQDGNDFQVRASSAVSGMITTLTSSSNGFLHQTSRIGGSGGVVSVDSNSKYSITTSGLLGGTSDELLFQHTTFAGDGVMTAFIKSIQNGALNPTPNAKGGIMVRSAVAGNSPYVAVWVRADNQVAFQWRDSTGANASTPTLVGGTQDNKFIRLERSGNDFTASYSTDGTNYTVIGTQTVQILESSPWGLFGLSGFKSNKQSKIKYTNVTYTDKSPNRDAAINLLQNGSIMASAEVFGDGSYLVPNVPAGSYDIQQLPSGGSFQSAPFYNAINFSNQDLDSPNSQPFNSLTVADFDGDSHLDLAFTSPGYSMFTVVFGDGNGSFTDPHFYGAGTGISDPVKISSSGEAGSDVWILDGTTGHVNWLKNPTGSRDALFTTATG</sequence>
<dbReference type="AlphaFoldDB" id="X0YZ31"/>
<dbReference type="Pfam" id="PF01839">
    <property type="entry name" value="FG-GAP"/>
    <property type="match status" value="1"/>
</dbReference>
<accession>X0YZ31</accession>
<dbReference type="Gene3D" id="2.60.120.200">
    <property type="match status" value="2"/>
</dbReference>
<proteinExistence type="predicted"/>